<organism evidence="1 2">
    <name type="scientific">Coccomyxa subellipsoidea</name>
    <dbReference type="NCBI Taxonomy" id="248742"/>
    <lineage>
        <taxon>Eukaryota</taxon>
        <taxon>Viridiplantae</taxon>
        <taxon>Chlorophyta</taxon>
        <taxon>core chlorophytes</taxon>
        <taxon>Trebouxiophyceae</taxon>
        <taxon>Trebouxiophyceae incertae sedis</taxon>
        <taxon>Coccomyxaceae</taxon>
        <taxon>Coccomyxa</taxon>
    </lineage>
</organism>
<accession>A0ABR2YRP4</accession>
<dbReference type="EMBL" id="JALJOT010000006">
    <property type="protein sequence ID" value="KAK9909584.1"/>
    <property type="molecule type" value="Genomic_DNA"/>
</dbReference>
<sequence length="304" mass="34082">MAIHPEKRSTAMKIVIEGEELQLELLRLLKVAPYFGSMPDDKIELKCLVRLTKLCVLYNTLYPRMEEAPRVYLISRTLSQEKGLSADKLEEVLRMGMADALESLRNQPSLDPVDAALVNQSMRSNIDRMKELKPAATCNCLWAALVQRGQCNFWQAMQELLPAMRAAEEQEDALNGCPLQWLYCNLMLLAGSRPGHIITVSAFLAHVQKGRNYKNGWKAGENSLACTHVAGPLCQFVSWLSHTPIGRAWGWLRSARQPSSTIQPLQTQNSQPSRNAILMKHAFMSGVITARSSMQSSWRVQATS</sequence>
<keyword evidence="2" id="KW-1185">Reference proteome</keyword>
<dbReference type="Proteomes" id="UP001491310">
    <property type="component" value="Unassembled WGS sequence"/>
</dbReference>
<proteinExistence type="predicted"/>
<reference evidence="1 2" key="1">
    <citation type="journal article" date="2024" name="Nat. Commun.">
        <title>Phylogenomics reveals the evolutionary origins of lichenization in chlorophyte algae.</title>
        <authorList>
            <person name="Puginier C."/>
            <person name="Libourel C."/>
            <person name="Otte J."/>
            <person name="Skaloud P."/>
            <person name="Haon M."/>
            <person name="Grisel S."/>
            <person name="Petersen M."/>
            <person name="Berrin J.G."/>
            <person name="Delaux P.M."/>
            <person name="Dal Grande F."/>
            <person name="Keller J."/>
        </authorList>
    </citation>
    <scope>NUCLEOTIDE SEQUENCE [LARGE SCALE GENOMIC DNA]</scope>
    <source>
        <strain evidence="1 2">SAG 216-7</strain>
    </source>
</reference>
<comment type="caution">
    <text evidence="1">The sequence shown here is derived from an EMBL/GenBank/DDBJ whole genome shotgun (WGS) entry which is preliminary data.</text>
</comment>
<name>A0ABR2YRP4_9CHLO</name>
<protein>
    <submittedName>
        <fullName evidence="1">Uncharacterized protein</fullName>
    </submittedName>
</protein>
<evidence type="ECO:0000313" key="2">
    <source>
        <dbReference type="Proteomes" id="UP001491310"/>
    </source>
</evidence>
<gene>
    <name evidence="1" type="ORF">WJX75_004460</name>
</gene>
<evidence type="ECO:0000313" key="1">
    <source>
        <dbReference type="EMBL" id="KAK9909584.1"/>
    </source>
</evidence>